<dbReference type="Pfam" id="PF02630">
    <property type="entry name" value="SCO1-SenC"/>
    <property type="match status" value="1"/>
</dbReference>
<dbReference type="PROSITE" id="PS51352">
    <property type="entry name" value="THIOREDOXIN_2"/>
    <property type="match status" value="1"/>
</dbReference>
<dbReference type="InterPro" id="IPR009056">
    <property type="entry name" value="Cyt_c-like_dom"/>
</dbReference>
<dbReference type="InterPro" id="IPR036909">
    <property type="entry name" value="Cyt_c-like_dom_sf"/>
</dbReference>
<name>S6BDK4_METRE</name>
<dbReference type="PANTHER" id="PTHR12151:SF5">
    <property type="entry name" value="AT19154P"/>
    <property type="match status" value="1"/>
</dbReference>
<dbReference type="eggNOG" id="COG2010">
    <property type="taxonomic scope" value="Bacteria"/>
</dbReference>
<dbReference type="PATRIC" id="fig|1245471.3.peg.1421"/>
<sequence>MRIPGIHWLALILLALATSGAGLWLAPASRPVSSAPWGRDYFPNTALIDQDGNHLRFFDDLIEGKVVAINFIFTSCGDTCPLETARLRQVQKLLGESVGRDIHFYSISIDPLHDTPEVLKAYARKFQVAPGWQFLTGDYDDITQLREKLGLLVPGDDPGNLKQHNLSLVVGNQATGEWMKVSPFENPYILADKLGNGLQNWRRSNAGSQSYAEAPVIRPPSNGEQLFRTRCSACHTLGPQDGELGALRSVGPDLLGVTHQRDRAWLIRWLKEPDRMLAENDPLASELFRQFNQVAMPNLQLGEMDIQALLQYLDDETRRQAQR</sequence>
<protein>
    <submittedName>
        <fullName evidence="11">Cytochrome c family protein</fullName>
    </submittedName>
</protein>
<gene>
    <name evidence="11" type="ORF">PCA10_14020</name>
</gene>
<dbReference type="OrthoDB" id="5567697at2"/>
<dbReference type="PANTHER" id="PTHR12151">
    <property type="entry name" value="ELECTRON TRANSPORT PROTIN SCO1/SENC FAMILY MEMBER"/>
    <property type="match status" value="1"/>
</dbReference>
<dbReference type="CDD" id="cd02968">
    <property type="entry name" value="SCO"/>
    <property type="match status" value="1"/>
</dbReference>
<dbReference type="PROSITE" id="PS51007">
    <property type="entry name" value="CYTC"/>
    <property type="match status" value="1"/>
</dbReference>
<dbReference type="HOGENOM" id="CLU_849574_0_0_6"/>
<dbReference type="SUPFAM" id="SSF46626">
    <property type="entry name" value="Cytochrome c"/>
    <property type="match status" value="1"/>
</dbReference>
<keyword evidence="2 8" id="KW-0349">Heme</keyword>
<evidence type="ECO:0000259" key="9">
    <source>
        <dbReference type="PROSITE" id="PS51007"/>
    </source>
</evidence>
<evidence type="ECO:0000256" key="2">
    <source>
        <dbReference type="ARBA" id="ARBA00022617"/>
    </source>
</evidence>
<feature type="disulfide bond" description="Redox-active" evidence="7">
    <location>
        <begin position="76"/>
        <end position="80"/>
    </location>
</feature>
<keyword evidence="5 6" id="KW-0186">Copper</keyword>
<feature type="binding site" evidence="6">
    <location>
        <position position="76"/>
    </location>
    <ligand>
        <name>Cu cation</name>
        <dbReference type="ChEBI" id="CHEBI:23378"/>
    </ligand>
</feature>
<dbReference type="AlphaFoldDB" id="S6BDK4"/>
<dbReference type="GO" id="GO:0009055">
    <property type="term" value="F:electron transfer activity"/>
    <property type="evidence" value="ECO:0007669"/>
    <property type="project" value="InterPro"/>
</dbReference>
<evidence type="ECO:0000259" key="10">
    <source>
        <dbReference type="PROSITE" id="PS51352"/>
    </source>
</evidence>
<evidence type="ECO:0000256" key="7">
    <source>
        <dbReference type="PIRSR" id="PIRSR603782-2"/>
    </source>
</evidence>
<keyword evidence="7" id="KW-1015">Disulfide bond</keyword>
<keyword evidence="12" id="KW-1185">Reference proteome</keyword>
<evidence type="ECO:0000256" key="4">
    <source>
        <dbReference type="ARBA" id="ARBA00023004"/>
    </source>
</evidence>
<proteinExistence type="inferred from homology"/>
<evidence type="ECO:0000256" key="6">
    <source>
        <dbReference type="PIRSR" id="PIRSR603782-1"/>
    </source>
</evidence>
<dbReference type="InterPro" id="IPR036249">
    <property type="entry name" value="Thioredoxin-like_sf"/>
</dbReference>
<evidence type="ECO:0000313" key="12">
    <source>
        <dbReference type="Proteomes" id="UP000015503"/>
    </source>
</evidence>
<dbReference type="GO" id="GO:0046872">
    <property type="term" value="F:metal ion binding"/>
    <property type="evidence" value="ECO:0007669"/>
    <property type="project" value="UniProtKB-KW"/>
</dbReference>
<reference evidence="11 12" key="1">
    <citation type="journal article" date="2013" name="Genome Announc.">
        <title>Complete Genome Sequence of the Carbazole Degrader Pseudomonas resinovorans Strain CA10 (NBRC 106553).</title>
        <authorList>
            <person name="Shintani M."/>
            <person name="Hosoyama A."/>
            <person name="Ohji S."/>
            <person name="Tsuchikane K."/>
            <person name="Takarada H."/>
            <person name="Yamazoe A."/>
            <person name="Fujita N."/>
            <person name="Nojiri H."/>
        </authorList>
    </citation>
    <scope>NUCLEOTIDE SEQUENCE [LARGE SCALE GENOMIC DNA]</scope>
    <source>
        <strain evidence="11 12">NBRC 106553</strain>
    </source>
</reference>
<dbReference type="InterPro" id="IPR003782">
    <property type="entry name" value="SCO1/SenC"/>
</dbReference>
<dbReference type="InterPro" id="IPR013766">
    <property type="entry name" value="Thioredoxin_domain"/>
</dbReference>
<keyword evidence="4 8" id="KW-0408">Iron</keyword>
<dbReference type="STRING" id="1245471.PCA10_14020"/>
<dbReference type="Gene3D" id="1.10.760.10">
    <property type="entry name" value="Cytochrome c-like domain"/>
    <property type="match status" value="1"/>
</dbReference>
<dbReference type="eggNOG" id="COG1999">
    <property type="taxonomic scope" value="Bacteria"/>
</dbReference>
<dbReference type="GO" id="GO:0020037">
    <property type="term" value="F:heme binding"/>
    <property type="evidence" value="ECO:0007669"/>
    <property type="project" value="InterPro"/>
</dbReference>
<feature type="domain" description="Thioredoxin" evidence="10">
    <location>
        <begin position="36"/>
        <end position="174"/>
    </location>
</feature>
<dbReference type="EMBL" id="AP013068">
    <property type="protein sequence ID" value="BAN47134.1"/>
    <property type="molecule type" value="Genomic_DNA"/>
</dbReference>
<evidence type="ECO:0000256" key="3">
    <source>
        <dbReference type="ARBA" id="ARBA00022723"/>
    </source>
</evidence>
<dbReference type="Pfam" id="PF00034">
    <property type="entry name" value="Cytochrom_C"/>
    <property type="match status" value="1"/>
</dbReference>
<dbReference type="KEGG" id="pre:PCA10_14020"/>
<organism evidence="11 12">
    <name type="scientific">Metapseudomonas resinovorans NBRC 106553</name>
    <dbReference type="NCBI Taxonomy" id="1245471"/>
    <lineage>
        <taxon>Bacteria</taxon>
        <taxon>Pseudomonadati</taxon>
        <taxon>Pseudomonadota</taxon>
        <taxon>Gammaproteobacteria</taxon>
        <taxon>Pseudomonadales</taxon>
        <taxon>Pseudomonadaceae</taxon>
        <taxon>Metapseudomonas</taxon>
    </lineage>
</organism>
<evidence type="ECO:0000313" key="11">
    <source>
        <dbReference type="EMBL" id="BAN47134.1"/>
    </source>
</evidence>
<dbReference type="RefSeq" id="WP_016491336.1">
    <property type="nucleotide sequence ID" value="NC_021499.1"/>
</dbReference>
<evidence type="ECO:0000256" key="5">
    <source>
        <dbReference type="ARBA" id="ARBA00023008"/>
    </source>
</evidence>
<keyword evidence="3 6" id="KW-0479">Metal-binding</keyword>
<dbReference type="SUPFAM" id="SSF52833">
    <property type="entry name" value="Thioredoxin-like"/>
    <property type="match status" value="1"/>
</dbReference>
<evidence type="ECO:0000256" key="8">
    <source>
        <dbReference type="PROSITE-ProRule" id="PRU00433"/>
    </source>
</evidence>
<feature type="binding site" evidence="6">
    <location>
        <position position="80"/>
    </location>
    <ligand>
        <name>Cu cation</name>
        <dbReference type="ChEBI" id="CHEBI:23378"/>
    </ligand>
</feature>
<feature type="domain" description="Cytochrome c" evidence="9">
    <location>
        <begin position="218"/>
        <end position="317"/>
    </location>
</feature>
<evidence type="ECO:0000256" key="1">
    <source>
        <dbReference type="ARBA" id="ARBA00010996"/>
    </source>
</evidence>
<accession>S6BDK4</accession>
<dbReference type="Proteomes" id="UP000015503">
    <property type="component" value="Chromosome"/>
</dbReference>
<comment type="similarity">
    <text evidence="1">Belongs to the SCO1/2 family.</text>
</comment>
<dbReference type="Gene3D" id="3.40.30.10">
    <property type="entry name" value="Glutaredoxin"/>
    <property type="match status" value="1"/>
</dbReference>